<dbReference type="WBParaSite" id="jg11521">
    <property type="protein sequence ID" value="jg11521"/>
    <property type="gene ID" value="jg11521"/>
</dbReference>
<evidence type="ECO:0000313" key="3">
    <source>
        <dbReference type="WBParaSite" id="jg11521"/>
    </source>
</evidence>
<evidence type="ECO:0000313" key="2">
    <source>
        <dbReference type="Proteomes" id="UP000887574"/>
    </source>
</evidence>
<keyword evidence="1" id="KW-0812">Transmembrane</keyword>
<keyword evidence="1" id="KW-0472">Membrane</keyword>
<proteinExistence type="predicted"/>
<reference evidence="3" key="1">
    <citation type="submission" date="2022-11" db="UniProtKB">
        <authorList>
            <consortium name="WormBaseParasite"/>
        </authorList>
    </citation>
    <scope>IDENTIFICATION</scope>
</reference>
<feature type="transmembrane region" description="Helical" evidence="1">
    <location>
        <begin position="70"/>
        <end position="91"/>
    </location>
</feature>
<dbReference type="Proteomes" id="UP000887574">
    <property type="component" value="Unplaced"/>
</dbReference>
<sequence>MDQLHTLCQHSTATFHNSIPGFCTNHMHGHLPTQLLECGLQYWVHIPEWHQSPRPGFTASNAQPLSWELAGIHCVVLLGLSLFFLVVLLGLEYRSRLKFLRTSERLKTQRLLKSENSQKHRLIDPDVLKEQDAVERLDELDDYGLVVKNVSKAYGSTHLAVNNLSFAVGKGQCLDCWA</sequence>
<keyword evidence="1" id="KW-1133">Transmembrane helix</keyword>
<protein>
    <submittedName>
        <fullName evidence="3">Uncharacterized protein</fullName>
    </submittedName>
</protein>
<organism evidence="2 3">
    <name type="scientific">Ditylenchus dipsaci</name>
    <dbReference type="NCBI Taxonomy" id="166011"/>
    <lineage>
        <taxon>Eukaryota</taxon>
        <taxon>Metazoa</taxon>
        <taxon>Ecdysozoa</taxon>
        <taxon>Nematoda</taxon>
        <taxon>Chromadorea</taxon>
        <taxon>Rhabditida</taxon>
        <taxon>Tylenchina</taxon>
        <taxon>Tylenchomorpha</taxon>
        <taxon>Sphaerularioidea</taxon>
        <taxon>Anguinidae</taxon>
        <taxon>Anguininae</taxon>
        <taxon>Ditylenchus</taxon>
    </lineage>
</organism>
<keyword evidence="2" id="KW-1185">Reference proteome</keyword>
<name>A0A915CQD4_9BILA</name>
<dbReference type="AlphaFoldDB" id="A0A915CQD4"/>
<evidence type="ECO:0000256" key="1">
    <source>
        <dbReference type="SAM" id="Phobius"/>
    </source>
</evidence>
<accession>A0A915CQD4</accession>